<organism evidence="1 2">
    <name type="scientific">Aromia moschata</name>
    <dbReference type="NCBI Taxonomy" id="1265417"/>
    <lineage>
        <taxon>Eukaryota</taxon>
        <taxon>Metazoa</taxon>
        <taxon>Ecdysozoa</taxon>
        <taxon>Arthropoda</taxon>
        <taxon>Hexapoda</taxon>
        <taxon>Insecta</taxon>
        <taxon>Pterygota</taxon>
        <taxon>Neoptera</taxon>
        <taxon>Endopterygota</taxon>
        <taxon>Coleoptera</taxon>
        <taxon>Polyphaga</taxon>
        <taxon>Cucujiformia</taxon>
        <taxon>Chrysomeloidea</taxon>
        <taxon>Cerambycidae</taxon>
        <taxon>Cerambycinae</taxon>
        <taxon>Callichromatini</taxon>
        <taxon>Aromia</taxon>
    </lineage>
</organism>
<evidence type="ECO:0000313" key="1">
    <source>
        <dbReference type="EMBL" id="KAJ8961192.1"/>
    </source>
</evidence>
<proteinExistence type="predicted"/>
<dbReference type="AlphaFoldDB" id="A0AAV8ZC70"/>
<dbReference type="Proteomes" id="UP001162162">
    <property type="component" value="Unassembled WGS sequence"/>
</dbReference>
<comment type="caution">
    <text evidence="1">The sequence shown here is derived from an EMBL/GenBank/DDBJ whole genome shotgun (WGS) entry which is preliminary data.</text>
</comment>
<accession>A0AAV8ZC70</accession>
<name>A0AAV8ZC70_9CUCU</name>
<keyword evidence="2" id="KW-1185">Reference proteome</keyword>
<protein>
    <submittedName>
        <fullName evidence="1">Uncharacterized protein</fullName>
    </submittedName>
</protein>
<sequence>MRNFAKNGAKLLTPEEKESRMNICADILNNIAIDPGLLDTYLLMMPTLTKLRPLIQWRRVELNMLVFFVRRHGTRTIIQGAVTRPNLMVVQPTRGVN</sequence>
<reference evidence="1" key="1">
    <citation type="journal article" date="2023" name="Insect Mol. Biol.">
        <title>Genome sequencing provides insights into the evolution of gene families encoding plant cell wall-degrading enzymes in longhorned beetles.</title>
        <authorList>
            <person name="Shin N.R."/>
            <person name="Okamura Y."/>
            <person name="Kirsch R."/>
            <person name="Pauchet Y."/>
        </authorList>
    </citation>
    <scope>NUCLEOTIDE SEQUENCE</scope>
    <source>
        <strain evidence="1">AMC_N1</strain>
    </source>
</reference>
<gene>
    <name evidence="1" type="ORF">NQ318_008875</name>
</gene>
<evidence type="ECO:0000313" key="2">
    <source>
        <dbReference type="Proteomes" id="UP001162162"/>
    </source>
</evidence>
<dbReference type="EMBL" id="JAPWTK010000006">
    <property type="protein sequence ID" value="KAJ8961192.1"/>
    <property type="molecule type" value="Genomic_DNA"/>
</dbReference>